<keyword evidence="7" id="KW-0735">Signal-anchor</keyword>
<organism evidence="14 15">
    <name type="scientific">Trichoplax adhaerens</name>
    <name type="common">Trichoplax reptans</name>
    <dbReference type="NCBI Taxonomy" id="10228"/>
    <lineage>
        <taxon>Eukaryota</taxon>
        <taxon>Metazoa</taxon>
        <taxon>Placozoa</taxon>
        <taxon>Uniplacotomia</taxon>
        <taxon>Trichoplacea</taxon>
        <taxon>Trichoplacidae</taxon>
        <taxon>Trichoplax</taxon>
    </lineage>
</organism>
<keyword evidence="10" id="KW-0325">Glycoprotein</keyword>
<feature type="non-terminal residue" evidence="14">
    <location>
        <position position="1"/>
    </location>
</feature>
<evidence type="ECO:0000256" key="8">
    <source>
        <dbReference type="ARBA" id="ARBA00022989"/>
    </source>
</evidence>
<dbReference type="InParanoid" id="B3RK47"/>
<dbReference type="Gene3D" id="3.40.50.11660">
    <property type="entry name" value="Glycosyl transferase family 10, C-terminal domain"/>
    <property type="match status" value="1"/>
</dbReference>
<dbReference type="UniPathway" id="UPA00378"/>
<reference evidence="14 15" key="1">
    <citation type="journal article" date="2008" name="Nature">
        <title>The Trichoplax genome and the nature of placozoans.</title>
        <authorList>
            <person name="Srivastava M."/>
            <person name="Begovic E."/>
            <person name="Chapman J."/>
            <person name="Putnam N.H."/>
            <person name="Hellsten U."/>
            <person name="Kawashima T."/>
            <person name="Kuo A."/>
            <person name="Mitros T."/>
            <person name="Salamov A."/>
            <person name="Carpenter M.L."/>
            <person name="Signorovitch A.Y."/>
            <person name="Moreno M.A."/>
            <person name="Kamm K."/>
            <person name="Grimwood J."/>
            <person name="Schmutz J."/>
            <person name="Shapiro H."/>
            <person name="Grigoriev I.V."/>
            <person name="Buss L.W."/>
            <person name="Schierwater B."/>
            <person name="Dellaporta S.L."/>
            <person name="Rokhsar D.S."/>
        </authorList>
    </citation>
    <scope>NUCLEOTIDE SEQUENCE [LARGE SCALE GENOMIC DNA]</scope>
    <source>
        <strain evidence="14 15">Grell-BS-1999</strain>
    </source>
</reference>
<accession>B3RK47</accession>
<evidence type="ECO:0000256" key="5">
    <source>
        <dbReference type="ARBA" id="ARBA00022679"/>
    </source>
</evidence>
<evidence type="ECO:0000259" key="13">
    <source>
        <dbReference type="Pfam" id="PF17039"/>
    </source>
</evidence>
<comment type="pathway">
    <text evidence="2">Protein modification; protein glycosylation.</text>
</comment>
<evidence type="ECO:0000256" key="2">
    <source>
        <dbReference type="ARBA" id="ARBA00004922"/>
    </source>
</evidence>
<gene>
    <name evidence="14" type="ORF">TRIADDRAFT_3853</name>
</gene>
<dbReference type="Pfam" id="PF17039">
    <property type="entry name" value="Glyco_tran_10_N"/>
    <property type="match status" value="1"/>
</dbReference>
<dbReference type="InterPro" id="IPR001503">
    <property type="entry name" value="Glyco_trans_10"/>
</dbReference>
<evidence type="ECO:0000256" key="11">
    <source>
        <dbReference type="RuleBase" id="RU003832"/>
    </source>
</evidence>
<evidence type="ECO:0000256" key="4">
    <source>
        <dbReference type="ARBA" id="ARBA00022676"/>
    </source>
</evidence>
<dbReference type="FunCoup" id="B3RK47">
    <property type="interactions" value="276"/>
</dbReference>
<dbReference type="FunFam" id="3.40.50.11660:FF:000006">
    <property type="entry name" value="Alpha-(1,3)-fucosyltransferase C"/>
    <property type="match status" value="1"/>
</dbReference>
<evidence type="ECO:0000256" key="9">
    <source>
        <dbReference type="ARBA" id="ARBA00023136"/>
    </source>
</evidence>
<keyword evidence="8" id="KW-1133">Transmembrane helix</keyword>
<comment type="subcellular location">
    <subcellularLocation>
        <location evidence="11">Golgi apparatus</location>
        <location evidence="11">Golgi stack membrane</location>
        <topology evidence="11">Single-pass type II membrane protein</topology>
    </subcellularLocation>
    <subcellularLocation>
        <location evidence="1">Membrane</location>
        <topology evidence="1">Single-pass membrane protein</topology>
    </subcellularLocation>
</comment>
<dbReference type="GeneID" id="6748985"/>
<dbReference type="OMA" id="SLENTNC"/>
<dbReference type="EC" id="2.4.1.-" evidence="11"/>
<feature type="domain" description="Fucosyltransferase C-terminal" evidence="12">
    <location>
        <begin position="132"/>
        <end position="292"/>
    </location>
</feature>
<dbReference type="OrthoDB" id="427096at2759"/>
<dbReference type="AlphaFoldDB" id="B3RK47"/>
<dbReference type="Proteomes" id="UP000009022">
    <property type="component" value="Unassembled WGS sequence"/>
</dbReference>
<evidence type="ECO:0000313" key="15">
    <source>
        <dbReference type="Proteomes" id="UP000009022"/>
    </source>
</evidence>
<dbReference type="CTD" id="6748985"/>
<protein>
    <recommendedName>
        <fullName evidence="11">Fucosyltransferase</fullName>
        <ecNumber evidence="11">2.4.1.-</ecNumber>
    </recommendedName>
</protein>
<evidence type="ECO:0000256" key="1">
    <source>
        <dbReference type="ARBA" id="ARBA00004167"/>
    </source>
</evidence>
<keyword evidence="11" id="KW-0333">Golgi apparatus</keyword>
<evidence type="ECO:0000256" key="10">
    <source>
        <dbReference type="ARBA" id="ARBA00023180"/>
    </source>
</evidence>
<evidence type="ECO:0000259" key="12">
    <source>
        <dbReference type="Pfam" id="PF00852"/>
    </source>
</evidence>
<dbReference type="PANTHER" id="PTHR11929">
    <property type="entry name" value="ALPHA- 1,3 -FUCOSYLTRANSFERASE"/>
    <property type="match status" value="1"/>
</dbReference>
<dbReference type="eggNOG" id="KOG2619">
    <property type="taxonomic scope" value="Eukaryota"/>
</dbReference>
<dbReference type="InterPro" id="IPR031481">
    <property type="entry name" value="Glyco_tran_10_N"/>
</dbReference>
<evidence type="ECO:0000313" key="14">
    <source>
        <dbReference type="EMBL" id="EDV28568.1"/>
    </source>
</evidence>
<dbReference type="PhylomeDB" id="B3RK47"/>
<evidence type="ECO:0000256" key="6">
    <source>
        <dbReference type="ARBA" id="ARBA00022692"/>
    </source>
</evidence>
<dbReference type="InterPro" id="IPR055270">
    <property type="entry name" value="Glyco_tran_10_C"/>
</dbReference>
<feature type="domain" description="Fucosyltransferase N-terminal" evidence="13">
    <location>
        <begin position="1"/>
        <end position="112"/>
    </location>
</feature>
<dbReference type="EMBL" id="DS985241">
    <property type="protein sequence ID" value="EDV28568.1"/>
    <property type="molecule type" value="Genomic_DNA"/>
</dbReference>
<name>B3RK47_TRIAD</name>
<sequence length="293" mass="34319">VILLWTSWFGESWPYEEGRLVCGNKQLQCDITRDQFYYDHSKAVVFHGADSACSDPAFFPEERSTNQIWVYHNMENPIISLNMGVQLTEQHNGIFNWTMTYSRDADVIIRYGAILHGQHRNGYDPYHNYGEGKTRLVAWASSKCYEGRTQFVYNLSQHIEVDMFGDCGTSYCPRDEECWSYMAKHYKFYLSFENKICKDYVTEKFYHNALLRGLVPIVIGGANYQDHHVAPPGSYIDALQFNNAAELANYILKVSKDDQLYNSFFRWRSNYTIVEYDTLDYFCALCQRLHQKN</sequence>
<comment type="similarity">
    <text evidence="3 11">Belongs to the glycosyltransferase 10 family.</text>
</comment>
<dbReference type="Pfam" id="PF00852">
    <property type="entry name" value="Glyco_transf_10"/>
    <property type="match status" value="1"/>
</dbReference>
<dbReference type="SUPFAM" id="SSF53756">
    <property type="entry name" value="UDP-Glycosyltransferase/glycogen phosphorylase"/>
    <property type="match status" value="1"/>
</dbReference>
<feature type="non-terminal residue" evidence="14">
    <location>
        <position position="293"/>
    </location>
</feature>
<keyword evidence="4 11" id="KW-0328">Glycosyltransferase</keyword>
<keyword evidence="9" id="KW-0472">Membrane</keyword>
<keyword evidence="6 11" id="KW-0812">Transmembrane</keyword>
<dbReference type="InterPro" id="IPR038577">
    <property type="entry name" value="GT10-like_C_sf"/>
</dbReference>
<evidence type="ECO:0000256" key="3">
    <source>
        <dbReference type="ARBA" id="ARBA00008919"/>
    </source>
</evidence>
<dbReference type="GO" id="GO:0032580">
    <property type="term" value="C:Golgi cisterna membrane"/>
    <property type="evidence" value="ECO:0007669"/>
    <property type="project" value="UniProtKB-SubCell"/>
</dbReference>
<dbReference type="GO" id="GO:0046920">
    <property type="term" value="F:alpha-(1-&gt;3)-fucosyltransferase activity"/>
    <property type="evidence" value="ECO:0000318"/>
    <property type="project" value="GO_Central"/>
</dbReference>
<keyword evidence="15" id="KW-1185">Reference proteome</keyword>
<evidence type="ECO:0000256" key="7">
    <source>
        <dbReference type="ARBA" id="ARBA00022968"/>
    </source>
</evidence>
<dbReference type="KEGG" id="tad:TRIADDRAFT_3853"/>
<dbReference type="HOGENOM" id="CLU_032075_3_0_1"/>
<dbReference type="PANTHER" id="PTHR11929:SF145">
    <property type="entry name" value="ALPHA-(1,3)-FUCOSYLTRANSFERASE FUT-1"/>
    <property type="match status" value="1"/>
</dbReference>
<proteinExistence type="inferred from homology"/>
<dbReference type="RefSeq" id="XP_002107770.1">
    <property type="nucleotide sequence ID" value="XM_002107734.1"/>
</dbReference>
<keyword evidence="5 11" id="KW-0808">Transferase</keyword>